<dbReference type="SMART" id="SM00093">
    <property type="entry name" value="SERPIN"/>
    <property type="match status" value="1"/>
</dbReference>
<organism evidence="4">
    <name type="scientific">Sphaerospora molnari</name>
    <dbReference type="NCBI Taxonomy" id="182359"/>
    <lineage>
        <taxon>Eukaryota</taxon>
        <taxon>Metazoa</taxon>
        <taxon>Cnidaria</taxon>
        <taxon>Myxozoa</taxon>
        <taxon>Myxosporea</taxon>
        <taxon>Bivalvulida</taxon>
        <taxon>Variisporina</taxon>
        <taxon>Sphaerosporidae</taxon>
        <taxon>Sphaerospora</taxon>
    </lineage>
</organism>
<feature type="domain" description="Serpin" evidence="3">
    <location>
        <begin position="5"/>
        <end position="349"/>
    </location>
</feature>
<dbReference type="Gene3D" id="2.10.310.10">
    <property type="entry name" value="Serpins superfamily"/>
    <property type="match status" value="1"/>
</dbReference>
<evidence type="ECO:0000313" key="4">
    <source>
        <dbReference type="EMBL" id="QOP39363.1"/>
    </source>
</evidence>
<name>A0A7M3V7C1_9CNID</name>
<evidence type="ECO:0000256" key="2">
    <source>
        <dbReference type="RuleBase" id="RU000411"/>
    </source>
</evidence>
<comment type="similarity">
    <text evidence="1 2">Belongs to the serpin family.</text>
</comment>
<dbReference type="EMBL" id="MT701010">
    <property type="protein sequence ID" value="QOP39363.1"/>
    <property type="molecule type" value="mRNA"/>
</dbReference>
<dbReference type="Gene3D" id="2.30.39.10">
    <property type="entry name" value="Alpha-1-antitrypsin, domain 1"/>
    <property type="match status" value="1"/>
</dbReference>
<dbReference type="Pfam" id="PF00079">
    <property type="entry name" value="Serpin"/>
    <property type="match status" value="1"/>
</dbReference>
<sequence length="352" mass="39891">MENLLEIISDHTKNNVSNENMLINTAGIATVLKILEISLNDDLRRKVNDFARPYEHLWTSKGTNDINRNVKCLNANGVFMTIPINEEFMRDCRQIFDALIMKIDLSEKNRACDEINAWAKEKTEGFIECILQPDDISPALALLLVNCMFFKGSWKVTFNSLNSYTNTFTLSSGKKISMPFMNLEEAFCCILEEDFVAVKLEYADERYCCILAMSQEKDIQDCASKLKMSHVSELIKTQYRDKIILNLPKFDVSSEMNLSKVLTNLGLAEIYDQNAIVKGKIADCDLLVSEAKQLNRIKVDEKGTTAASVTMLLAKMSMPAIVTFNKPFLMIIMDTMHMVPVMGCVIENPQKI</sequence>
<dbReference type="GO" id="GO:0004867">
    <property type="term" value="F:serine-type endopeptidase inhibitor activity"/>
    <property type="evidence" value="ECO:0007669"/>
    <property type="project" value="InterPro"/>
</dbReference>
<evidence type="ECO:0000256" key="1">
    <source>
        <dbReference type="ARBA" id="ARBA00009500"/>
    </source>
</evidence>
<dbReference type="CDD" id="cd00172">
    <property type="entry name" value="serpin"/>
    <property type="match status" value="1"/>
</dbReference>
<dbReference type="InterPro" id="IPR042185">
    <property type="entry name" value="Serpin_sf_2"/>
</dbReference>
<dbReference type="InterPro" id="IPR023795">
    <property type="entry name" value="Serpin_CS"/>
</dbReference>
<dbReference type="AlphaFoldDB" id="A0A7M3V7C1"/>
<evidence type="ECO:0000259" key="3">
    <source>
        <dbReference type="SMART" id="SM00093"/>
    </source>
</evidence>
<protein>
    <submittedName>
        <fullName evidence="4">Serpin 2</fullName>
    </submittedName>
</protein>
<dbReference type="PANTHER" id="PTHR11461:SF211">
    <property type="entry name" value="GH10112P-RELATED"/>
    <property type="match status" value="1"/>
</dbReference>
<dbReference type="GO" id="GO:0005615">
    <property type="term" value="C:extracellular space"/>
    <property type="evidence" value="ECO:0007669"/>
    <property type="project" value="InterPro"/>
</dbReference>
<dbReference type="Gene3D" id="3.30.497.10">
    <property type="entry name" value="Antithrombin, subunit I, domain 2"/>
    <property type="match status" value="1"/>
</dbReference>
<dbReference type="InterPro" id="IPR000215">
    <property type="entry name" value="Serpin_fam"/>
</dbReference>
<dbReference type="PANTHER" id="PTHR11461">
    <property type="entry name" value="SERINE PROTEASE INHIBITOR, SERPIN"/>
    <property type="match status" value="1"/>
</dbReference>
<dbReference type="InterPro" id="IPR023796">
    <property type="entry name" value="Serpin_dom"/>
</dbReference>
<dbReference type="InterPro" id="IPR036186">
    <property type="entry name" value="Serpin_sf"/>
</dbReference>
<accession>A0A7M3V7C1</accession>
<dbReference type="PROSITE" id="PS00284">
    <property type="entry name" value="SERPIN"/>
    <property type="match status" value="1"/>
</dbReference>
<dbReference type="InterPro" id="IPR042178">
    <property type="entry name" value="Serpin_sf_1"/>
</dbReference>
<proteinExistence type="evidence at transcript level"/>
<reference evidence="4" key="1">
    <citation type="journal article" date="2020" name="Microorganisms">
        <title>Genetic Diversity of Serine Protease Inhibitors in Myxozoan (Cnidaria, Myxozoa) Fish Parasites.</title>
        <authorList>
            <person name="Eszterbauer E."/>
            <person name="Sipos D."/>
            <person name="Kajan G.L."/>
            <person name="Szego D."/>
            <person name="Fiala I."/>
            <person name="Holzer A.S."/>
            <person name="Bartosova-Sojkova P."/>
        </authorList>
    </citation>
    <scope>NUCLEOTIDE SEQUENCE</scope>
</reference>
<dbReference type="SUPFAM" id="SSF56574">
    <property type="entry name" value="Serpins"/>
    <property type="match status" value="1"/>
</dbReference>